<dbReference type="PANTHER" id="PTHR12773:SF0">
    <property type="entry name" value="MULTIFUNCTIONAL METHYLTRANSFERASE SUBUNIT TRM112-LIKE PROTEIN"/>
    <property type="match status" value="1"/>
</dbReference>
<reference evidence="8 9" key="1">
    <citation type="submission" date="2019-09" db="EMBL/GenBank/DDBJ databases">
        <authorList>
            <person name="Brejova B."/>
        </authorList>
    </citation>
    <scope>NUCLEOTIDE SEQUENCE [LARGE SCALE GENOMIC DNA]</scope>
</reference>
<dbReference type="GO" id="GO:0046982">
    <property type="term" value="F:protein heterodimerization activity"/>
    <property type="evidence" value="ECO:0007669"/>
    <property type="project" value="InterPro"/>
</dbReference>
<evidence type="ECO:0000256" key="6">
    <source>
        <dbReference type="ARBA" id="ARBA00069342"/>
    </source>
</evidence>
<dbReference type="GO" id="GO:0030488">
    <property type="term" value="P:tRNA methylation"/>
    <property type="evidence" value="ECO:0007669"/>
    <property type="project" value="TreeGrafter"/>
</dbReference>
<dbReference type="EMBL" id="CABVLU010000004">
    <property type="protein sequence ID" value="VVT56818.1"/>
    <property type="molecule type" value="Genomic_DNA"/>
</dbReference>
<comment type="subcellular location">
    <subcellularLocation>
        <location evidence="2">Cytoplasm</location>
    </subcellularLocation>
    <subcellularLocation>
        <location evidence="1">Nucleus</location>
    </subcellularLocation>
</comment>
<dbReference type="InterPro" id="IPR039127">
    <property type="entry name" value="Trm112"/>
</dbReference>
<proteinExistence type="inferred from homology"/>
<keyword evidence="4" id="KW-0963">Cytoplasm</keyword>
<dbReference type="GO" id="GO:0005634">
    <property type="term" value="C:nucleus"/>
    <property type="evidence" value="ECO:0007669"/>
    <property type="project" value="UniProtKB-SubCell"/>
</dbReference>
<dbReference type="GeneID" id="43584119"/>
<keyword evidence="9" id="KW-1185">Reference proteome</keyword>
<keyword evidence="5" id="KW-0539">Nucleus</keyword>
<name>A0A5E8C4Q9_9ASCO</name>
<evidence type="ECO:0000256" key="5">
    <source>
        <dbReference type="ARBA" id="ARBA00023242"/>
    </source>
</evidence>
<dbReference type="InterPro" id="IPR005651">
    <property type="entry name" value="Trm112-like"/>
</dbReference>
<evidence type="ECO:0000313" key="9">
    <source>
        <dbReference type="Proteomes" id="UP000398389"/>
    </source>
</evidence>
<evidence type="ECO:0000256" key="4">
    <source>
        <dbReference type="ARBA" id="ARBA00022490"/>
    </source>
</evidence>
<comment type="similarity">
    <text evidence="3">Belongs to the TRM112 family.</text>
</comment>
<accession>A0A5E8C4Q9</accession>
<dbReference type="Gene3D" id="2.20.25.10">
    <property type="match status" value="1"/>
</dbReference>
<dbReference type="OrthoDB" id="2187549at2759"/>
<evidence type="ECO:0000256" key="7">
    <source>
        <dbReference type="ARBA" id="ARBA00083044"/>
    </source>
</evidence>
<dbReference type="AlphaFoldDB" id="A0A5E8C4Q9"/>
<dbReference type="Pfam" id="PF03966">
    <property type="entry name" value="Trm112p"/>
    <property type="match status" value="1"/>
</dbReference>
<dbReference type="FunFam" id="2.20.25.10:FF:000021">
    <property type="entry name" value="Multifunctional methyltransferase subunit trm112"/>
    <property type="match status" value="1"/>
</dbReference>
<evidence type="ECO:0000256" key="1">
    <source>
        <dbReference type="ARBA" id="ARBA00004123"/>
    </source>
</evidence>
<protein>
    <recommendedName>
        <fullName evidence="6">Multifunctional methyltransferase subunit trm112</fullName>
    </recommendedName>
    <alternativeName>
        <fullName evidence="7">eRF1 methyltransferase subunit trm112</fullName>
    </alternativeName>
</protein>
<dbReference type="SUPFAM" id="SSF158997">
    <property type="entry name" value="Trm112p-like"/>
    <property type="match status" value="1"/>
</dbReference>
<dbReference type="GO" id="GO:0070476">
    <property type="term" value="P:rRNA (guanine-N7)-methylation"/>
    <property type="evidence" value="ECO:0007669"/>
    <property type="project" value="TreeGrafter"/>
</dbReference>
<dbReference type="Proteomes" id="UP000398389">
    <property type="component" value="Unassembled WGS sequence"/>
</dbReference>
<evidence type="ECO:0000256" key="2">
    <source>
        <dbReference type="ARBA" id="ARBA00004496"/>
    </source>
</evidence>
<dbReference type="PANTHER" id="PTHR12773">
    <property type="entry name" value="UPF0315 PROTEIN-RELATED"/>
    <property type="match status" value="1"/>
</dbReference>
<gene>
    <name evidence="8" type="ORF">SAPINGB_P005305</name>
</gene>
<evidence type="ECO:0000313" key="8">
    <source>
        <dbReference type="EMBL" id="VVT56818.1"/>
    </source>
</evidence>
<sequence>MKLMTTNFVQCAVRSCSKTSDAFPLQYSEVQMVQQEVDFEPEFLLGLLPRLDWPNLVKVCEELGNTSLPKDKPDIEDAESEESLQFLKNLHNLLIETQITEGNMTCRNCGHTYYIKNSIPNFLLPPHLAN</sequence>
<dbReference type="RefSeq" id="XP_031855910.1">
    <property type="nucleotide sequence ID" value="XM_032000019.1"/>
</dbReference>
<organism evidence="8 9">
    <name type="scientific">Magnusiomyces paraingens</name>
    <dbReference type="NCBI Taxonomy" id="2606893"/>
    <lineage>
        <taxon>Eukaryota</taxon>
        <taxon>Fungi</taxon>
        <taxon>Dikarya</taxon>
        <taxon>Ascomycota</taxon>
        <taxon>Saccharomycotina</taxon>
        <taxon>Dipodascomycetes</taxon>
        <taxon>Dipodascales</taxon>
        <taxon>Dipodascaceae</taxon>
        <taxon>Magnusiomyces</taxon>
    </lineage>
</organism>
<evidence type="ECO:0000256" key="3">
    <source>
        <dbReference type="ARBA" id="ARBA00007980"/>
    </source>
</evidence>
<dbReference type="GO" id="GO:0005737">
    <property type="term" value="C:cytoplasm"/>
    <property type="evidence" value="ECO:0007669"/>
    <property type="project" value="UniProtKB-SubCell"/>
</dbReference>